<sequence>MKYDEIYEDDGGGDLGCLIGFNIHGHIDFQQVEEFLATEAAEWFDDENAPERGFDAEHLWVRKVPREYGWSFQYQAAPGRGAKAVTRLQVETTWEKRCYRHPFEVASTGFHETAFIDGAGKGDDRQFIYYCRPCADRIRGEQEAARKEALAQYYAEKAAKEAAETNEAVPIGAASSIPKENQ</sequence>
<gene>
    <name evidence="2" type="primary">78</name>
    <name evidence="2" type="ORF">SEA_BAUER_78</name>
</gene>
<dbReference type="Proteomes" id="UP001156221">
    <property type="component" value="Segment"/>
</dbReference>
<keyword evidence="3" id="KW-1185">Reference proteome</keyword>
<protein>
    <submittedName>
        <fullName evidence="2">Uncharacterized protein</fullName>
    </submittedName>
</protein>
<dbReference type="RefSeq" id="YP_010761371.1">
    <property type="nucleotide sequence ID" value="NC_073594.1"/>
</dbReference>
<feature type="region of interest" description="Disordered" evidence="1">
    <location>
        <begin position="161"/>
        <end position="182"/>
    </location>
</feature>
<evidence type="ECO:0000313" key="3">
    <source>
        <dbReference type="Proteomes" id="UP001156221"/>
    </source>
</evidence>
<evidence type="ECO:0000256" key="1">
    <source>
        <dbReference type="SAM" id="MobiDB-lite"/>
    </source>
</evidence>
<dbReference type="KEGG" id="vg:80034742"/>
<accession>A0A9E8A9Y3</accession>
<proteinExistence type="predicted"/>
<dbReference type="GeneID" id="80034742"/>
<name>A0A9E8A9Y3_9CAUD</name>
<dbReference type="EMBL" id="OP580516">
    <property type="protein sequence ID" value="UYM26627.1"/>
    <property type="molecule type" value="Genomic_DNA"/>
</dbReference>
<organism evidence="2 3">
    <name type="scientific">Arthrobacter phage Bauer</name>
    <dbReference type="NCBI Taxonomy" id="2985648"/>
    <lineage>
        <taxon>Viruses</taxon>
        <taxon>Duplodnaviria</taxon>
        <taxon>Heunggongvirae</taxon>
        <taxon>Uroviricota</taxon>
        <taxon>Caudoviricetes</taxon>
        <taxon>Bauervirus</taxon>
        <taxon>Bauervirus bauer</taxon>
    </lineage>
</organism>
<reference evidence="2" key="1">
    <citation type="submission" date="2022-10" db="EMBL/GenBank/DDBJ databases">
        <authorList>
            <person name="Shreffler J."/>
            <person name="Spring A.M."/>
            <person name="Klyczek K."/>
            <person name="Garlena R.A."/>
            <person name="Russell D.A."/>
            <person name="Pope W.H."/>
            <person name="Jacobs-Sera D."/>
            <person name="Hatfull G.F."/>
        </authorList>
    </citation>
    <scope>NUCLEOTIDE SEQUENCE</scope>
</reference>
<evidence type="ECO:0000313" key="2">
    <source>
        <dbReference type="EMBL" id="UYM26627.1"/>
    </source>
</evidence>